<evidence type="ECO:0000313" key="2">
    <source>
        <dbReference type="EMBL" id="OGN07050.1"/>
    </source>
</evidence>
<feature type="transmembrane region" description="Helical" evidence="1">
    <location>
        <begin position="21"/>
        <end position="40"/>
    </location>
</feature>
<keyword evidence="1" id="KW-1133">Transmembrane helix</keyword>
<keyword evidence="1" id="KW-0812">Transmembrane</keyword>
<sequence length="155" mass="17341">MEFLKQMKWLRKYDRPKLIGLGLMAVAVVGVGLGAWWFLFQSNQKTLVLPPKGVSVKTYSVSGKIDRVDGERIYYTAPVAYKIGNKTTIEYEPRVAIVSASTVITRSTLTQSGLTFQNIKISDLKTGQKMAAYYSTLPYDKIEAFADKIDIAANY</sequence>
<dbReference type="AlphaFoldDB" id="A0A1F8F373"/>
<evidence type="ECO:0000256" key="1">
    <source>
        <dbReference type="SAM" id="Phobius"/>
    </source>
</evidence>
<protein>
    <submittedName>
        <fullName evidence="2">Uncharacterized protein</fullName>
    </submittedName>
</protein>
<comment type="caution">
    <text evidence="2">The sequence shown here is derived from an EMBL/GenBank/DDBJ whole genome shotgun (WGS) entry which is preliminary data.</text>
</comment>
<evidence type="ECO:0000313" key="3">
    <source>
        <dbReference type="Proteomes" id="UP000177605"/>
    </source>
</evidence>
<gene>
    <name evidence="2" type="ORF">A2669_02230</name>
</gene>
<proteinExistence type="predicted"/>
<accession>A0A1F8F373</accession>
<keyword evidence="1" id="KW-0472">Membrane</keyword>
<name>A0A1F8F373_9BACT</name>
<organism evidence="2 3">
    <name type="scientific">Candidatus Yanofskybacteria bacterium RIFCSPHIGHO2_01_FULL_48_25b</name>
    <dbReference type="NCBI Taxonomy" id="1802672"/>
    <lineage>
        <taxon>Bacteria</taxon>
        <taxon>Candidatus Yanofskyibacteriota</taxon>
    </lineage>
</organism>
<dbReference type="Proteomes" id="UP000177605">
    <property type="component" value="Unassembled WGS sequence"/>
</dbReference>
<dbReference type="EMBL" id="MGJM01000004">
    <property type="protein sequence ID" value="OGN07050.1"/>
    <property type="molecule type" value="Genomic_DNA"/>
</dbReference>
<reference evidence="2 3" key="1">
    <citation type="journal article" date="2016" name="Nat. Commun.">
        <title>Thousands of microbial genomes shed light on interconnected biogeochemical processes in an aquifer system.</title>
        <authorList>
            <person name="Anantharaman K."/>
            <person name="Brown C.T."/>
            <person name="Hug L.A."/>
            <person name="Sharon I."/>
            <person name="Castelle C.J."/>
            <person name="Probst A.J."/>
            <person name="Thomas B.C."/>
            <person name="Singh A."/>
            <person name="Wilkins M.J."/>
            <person name="Karaoz U."/>
            <person name="Brodie E.L."/>
            <person name="Williams K.H."/>
            <person name="Hubbard S.S."/>
            <person name="Banfield J.F."/>
        </authorList>
    </citation>
    <scope>NUCLEOTIDE SEQUENCE [LARGE SCALE GENOMIC DNA]</scope>
</reference>